<sequence length="59" mass="6858">MNLQSIQSAFLETKKYEPTSISELMNFIKTLYIKGEMTISEYRTAVMYLEASELEKISN</sequence>
<dbReference type="EMBL" id="JNVC02000004">
    <property type="protein sequence ID" value="KEZ53002.1"/>
    <property type="molecule type" value="Genomic_DNA"/>
</dbReference>
<gene>
    <name evidence="1" type="ORF">GS18_0209300</name>
</gene>
<dbReference type="InterPro" id="IPR025553">
    <property type="entry name" value="YppF"/>
</dbReference>
<name>A0A084H090_METID</name>
<protein>
    <recommendedName>
        <fullName evidence="3">YppF-like protein</fullName>
    </recommendedName>
</protein>
<evidence type="ECO:0008006" key="3">
    <source>
        <dbReference type="Google" id="ProtNLM"/>
    </source>
</evidence>
<accession>A0A084H090</accession>
<evidence type="ECO:0000313" key="2">
    <source>
        <dbReference type="Proteomes" id="UP000028549"/>
    </source>
</evidence>
<reference evidence="1 2" key="1">
    <citation type="journal article" date="2005" name="Int. J. Syst. Evol. Microbiol.">
        <title>Bacillus cibi sp. nov., isolated from jeotgal, a traditional Korean fermented seafood.</title>
        <authorList>
            <person name="Yoon J.H."/>
            <person name="Lee C.H."/>
            <person name="Oh T.K."/>
        </authorList>
    </citation>
    <scope>NUCLEOTIDE SEQUENCE [LARGE SCALE GENOMIC DNA]</scope>
    <source>
        <strain evidence="1 2">DSM 16189</strain>
    </source>
</reference>
<dbReference type="AlphaFoldDB" id="A0A084H090"/>
<proteinExistence type="predicted"/>
<dbReference type="STRING" id="246786.GS18_0209300"/>
<evidence type="ECO:0000313" key="1">
    <source>
        <dbReference type="EMBL" id="KEZ53002.1"/>
    </source>
</evidence>
<dbReference type="OrthoDB" id="2680239at2"/>
<keyword evidence="2" id="KW-1185">Reference proteome</keyword>
<dbReference type="RefSeq" id="WP_029280340.1">
    <property type="nucleotide sequence ID" value="NZ_CP176757.1"/>
</dbReference>
<organism evidence="1 2">
    <name type="scientific">Metabacillus indicus</name>
    <name type="common">Bacillus indicus</name>
    <dbReference type="NCBI Taxonomy" id="246786"/>
    <lineage>
        <taxon>Bacteria</taxon>
        <taxon>Bacillati</taxon>
        <taxon>Bacillota</taxon>
        <taxon>Bacilli</taxon>
        <taxon>Bacillales</taxon>
        <taxon>Bacillaceae</taxon>
        <taxon>Metabacillus</taxon>
    </lineage>
</organism>
<dbReference type="Proteomes" id="UP000028549">
    <property type="component" value="Unassembled WGS sequence"/>
</dbReference>
<comment type="caution">
    <text evidence="1">The sequence shown here is derived from an EMBL/GenBank/DDBJ whole genome shotgun (WGS) entry which is preliminary data.</text>
</comment>
<dbReference type="Pfam" id="PF14178">
    <property type="entry name" value="YppF"/>
    <property type="match status" value="1"/>
</dbReference>